<protein>
    <submittedName>
        <fullName evidence="1">Uncharacterized protein</fullName>
    </submittedName>
</protein>
<keyword evidence="2" id="KW-1185">Reference proteome</keyword>
<evidence type="ECO:0000313" key="1">
    <source>
        <dbReference type="EMBL" id="GBM76040.1"/>
    </source>
</evidence>
<dbReference type="AlphaFoldDB" id="A0A4Y2IEQ1"/>
<organism evidence="1 2">
    <name type="scientific">Araneus ventricosus</name>
    <name type="common">Orbweaver spider</name>
    <name type="synonym">Epeira ventricosa</name>
    <dbReference type="NCBI Taxonomy" id="182803"/>
    <lineage>
        <taxon>Eukaryota</taxon>
        <taxon>Metazoa</taxon>
        <taxon>Ecdysozoa</taxon>
        <taxon>Arthropoda</taxon>
        <taxon>Chelicerata</taxon>
        <taxon>Arachnida</taxon>
        <taxon>Araneae</taxon>
        <taxon>Araneomorphae</taxon>
        <taxon>Entelegynae</taxon>
        <taxon>Araneoidea</taxon>
        <taxon>Araneidae</taxon>
        <taxon>Araneus</taxon>
    </lineage>
</organism>
<proteinExistence type="predicted"/>
<comment type="caution">
    <text evidence="1">The sequence shown here is derived from an EMBL/GenBank/DDBJ whole genome shotgun (WGS) entry which is preliminary data.</text>
</comment>
<dbReference type="Proteomes" id="UP000499080">
    <property type="component" value="Unassembled WGS sequence"/>
</dbReference>
<reference evidence="1 2" key="1">
    <citation type="journal article" date="2019" name="Sci. Rep.">
        <title>Orb-weaving spider Araneus ventricosus genome elucidates the spidroin gene catalogue.</title>
        <authorList>
            <person name="Kono N."/>
            <person name="Nakamura H."/>
            <person name="Ohtoshi R."/>
            <person name="Moran D.A.P."/>
            <person name="Shinohara A."/>
            <person name="Yoshida Y."/>
            <person name="Fujiwara M."/>
            <person name="Mori M."/>
            <person name="Tomita M."/>
            <person name="Arakawa K."/>
        </authorList>
    </citation>
    <scope>NUCLEOTIDE SEQUENCE [LARGE SCALE GENOMIC DNA]</scope>
</reference>
<name>A0A4Y2IEQ1_ARAVE</name>
<accession>A0A4Y2IEQ1</accession>
<gene>
    <name evidence="1" type="ORF">AVEN_53913_1</name>
</gene>
<evidence type="ECO:0000313" key="2">
    <source>
        <dbReference type="Proteomes" id="UP000499080"/>
    </source>
</evidence>
<dbReference type="EMBL" id="BGPR01002594">
    <property type="protein sequence ID" value="GBM76040.1"/>
    <property type="molecule type" value="Genomic_DNA"/>
</dbReference>
<sequence length="101" mass="11366">MSAPHRQEDVWPPTYDLACNNPTYTEVLQWNQVSNLEPSGPKPRPYHWATASLSAEKRTIITECTKKSFPNFKVGQQTAMIWSYAHSTLDGIDRPVKSCGG</sequence>